<accession>A0A1H3FZ65</accession>
<dbReference type="AlphaFoldDB" id="A0A1H3FZ65"/>
<keyword evidence="2" id="KW-1185">Reference proteome</keyword>
<gene>
    <name evidence="1" type="ORF">SAMN05421504_10435</name>
</gene>
<dbReference type="Proteomes" id="UP000199515">
    <property type="component" value="Unassembled WGS sequence"/>
</dbReference>
<dbReference type="EMBL" id="FNON01000004">
    <property type="protein sequence ID" value="SDX95678.1"/>
    <property type="molecule type" value="Genomic_DNA"/>
</dbReference>
<protein>
    <submittedName>
        <fullName evidence="1">WD40-like Beta Propeller Repeat</fullName>
    </submittedName>
</protein>
<dbReference type="InterPro" id="IPR011042">
    <property type="entry name" value="6-blade_b-propeller_TolB-like"/>
</dbReference>
<sequence length="339" mass="36001">MNLKAKIAVALAGTTALIAASVFYVVKAKANNPERQQADAGVRIDQEHPVHLAVPGQLLFRNGAPGPGYGKVAAVSLAEPGGPRRVSQLTCERFYVAASTGLCLANEPGPMPSAVARFVDAGLAEMKRVDVAGVPNRAKLSPDGRMGSWTTFATGDSYAQPGSYSTRTAIMDRDLSELSSNIEGIPLTIDGKAYRGEDVNYWGVTFMPGNRTFYATVGTGGRTYLIEGDNEAWKAHTLRENVECPSLSPDGKKLAFKKRVSADGAQPWREHVLDLATMRETPLAETRSIDDQVAWLDANTIAYGLPRDAAGTSDVWAVPADGTGAPRLLVPLASSPSAT</sequence>
<evidence type="ECO:0000313" key="2">
    <source>
        <dbReference type="Proteomes" id="UP000199515"/>
    </source>
</evidence>
<evidence type="ECO:0000313" key="1">
    <source>
        <dbReference type="EMBL" id="SDX95678.1"/>
    </source>
</evidence>
<organism evidence="1 2">
    <name type="scientific">Amycolatopsis xylanica</name>
    <dbReference type="NCBI Taxonomy" id="589385"/>
    <lineage>
        <taxon>Bacteria</taxon>
        <taxon>Bacillati</taxon>
        <taxon>Actinomycetota</taxon>
        <taxon>Actinomycetes</taxon>
        <taxon>Pseudonocardiales</taxon>
        <taxon>Pseudonocardiaceae</taxon>
        <taxon>Amycolatopsis</taxon>
    </lineage>
</organism>
<dbReference type="RefSeq" id="WP_091290528.1">
    <property type="nucleotide sequence ID" value="NZ_FNON01000004.1"/>
</dbReference>
<reference evidence="1 2" key="1">
    <citation type="submission" date="2016-10" db="EMBL/GenBank/DDBJ databases">
        <authorList>
            <person name="de Groot N.N."/>
        </authorList>
    </citation>
    <scope>NUCLEOTIDE SEQUENCE [LARGE SCALE GENOMIC DNA]</scope>
    <source>
        <strain evidence="1 2">CPCC 202699</strain>
    </source>
</reference>
<dbReference type="Pfam" id="PF07676">
    <property type="entry name" value="PD40"/>
    <property type="match status" value="1"/>
</dbReference>
<dbReference type="SUPFAM" id="SSF82171">
    <property type="entry name" value="DPP6 N-terminal domain-like"/>
    <property type="match status" value="1"/>
</dbReference>
<name>A0A1H3FZ65_9PSEU</name>
<proteinExistence type="predicted"/>
<dbReference type="InterPro" id="IPR011659">
    <property type="entry name" value="WD40"/>
</dbReference>
<dbReference type="STRING" id="589385.SAMN05421504_10435"/>
<dbReference type="Gene3D" id="2.120.10.30">
    <property type="entry name" value="TolB, C-terminal domain"/>
    <property type="match status" value="1"/>
</dbReference>
<dbReference type="OrthoDB" id="9808778at2"/>